<keyword evidence="6 9" id="KW-1133">Transmembrane helix</keyword>
<comment type="caution">
    <text evidence="10">The sequence shown here is derived from an EMBL/GenBank/DDBJ whole genome shotgun (WGS) entry which is preliminary data.</text>
</comment>
<accession>A0ABQ4MXL5</accession>
<dbReference type="InterPro" id="IPR007208">
    <property type="entry name" value="MrpF/PhaF-like"/>
</dbReference>
<organism evidence="10 11">
    <name type="scientific">Paenibacillus woosongensis</name>
    <dbReference type="NCBI Taxonomy" id="307580"/>
    <lineage>
        <taxon>Bacteria</taxon>
        <taxon>Bacillati</taxon>
        <taxon>Bacillota</taxon>
        <taxon>Bacilli</taxon>
        <taxon>Bacillales</taxon>
        <taxon>Paenibacillaceae</taxon>
        <taxon>Paenibacillus</taxon>
    </lineage>
</organism>
<evidence type="ECO:0000256" key="6">
    <source>
        <dbReference type="ARBA" id="ARBA00022989"/>
    </source>
</evidence>
<keyword evidence="7 8" id="KW-0472">Membrane</keyword>
<keyword evidence="5 9" id="KW-0812">Transmembrane</keyword>
<dbReference type="PANTHER" id="PTHR34702:SF1">
    <property type="entry name" value="NA(+)_H(+) ANTIPORTER SUBUNIT F"/>
    <property type="match status" value="1"/>
</dbReference>
<proteinExistence type="inferred from homology"/>
<evidence type="ECO:0000256" key="1">
    <source>
        <dbReference type="ARBA" id="ARBA00004651"/>
    </source>
</evidence>
<evidence type="ECO:0000256" key="2">
    <source>
        <dbReference type="ARBA" id="ARBA00009212"/>
    </source>
</evidence>
<evidence type="ECO:0000256" key="5">
    <source>
        <dbReference type="ARBA" id="ARBA00022692"/>
    </source>
</evidence>
<dbReference type="Proteomes" id="UP000681290">
    <property type="component" value="Unassembled WGS sequence"/>
</dbReference>
<protein>
    <submittedName>
        <fullName evidence="10">Na(+)/H(+) antiporter subunit F</fullName>
    </submittedName>
</protein>
<comment type="similarity">
    <text evidence="2 8">Belongs to the CPA3 antiporters (TC 2.A.63) subunit F family.</text>
</comment>
<keyword evidence="11" id="KW-1185">Reference proteome</keyword>
<feature type="transmembrane region" description="Helical" evidence="9">
    <location>
        <begin position="34"/>
        <end position="54"/>
    </location>
</feature>
<dbReference type="NCBIfam" id="NF009248">
    <property type="entry name" value="PRK12600.1"/>
    <property type="match status" value="1"/>
</dbReference>
<dbReference type="PIRSF" id="PIRSF028784">
    <property type="entry name" value="MrpF"/>
    <property type="match status" value="1"/>
</dbReference>
<name>A0ABQ4MXL5_9BACL</name>
<keyword evidence="3 8" id="KW-0813">Transport</keyword>
<evidence type="ECO:0000256" key="3">
    <source>
        <dbReference type="ARBA" id="ARBA00022448"/>
    </source>
</evidence>
<dbReference type="Pfam" id="PF04066">
    <property type="entry name" value="MrpF_PhaF"/>
    <property type="match status" value="1"/>
</dbReference>
<comment type="subcellular location">
    <subcellularLocation>
        <location evidence="1 8">Cell membrane</location>
        <topology evidence="1 8">Multi-pass membrane protein</topology>
    </subcellularLocation>
</comment>
<dbReference type="RefSeq" id="WP_213594379.1">
    <property type="nucleotide sequence ID" value="NZ_BOSM01000011.1"/>
</dbReference>
<reference evidence="10 11" key="1">
    <citation type="submission" date="2021-03" db="EMBL/GenBank/DDBJ databases">
        <title>Antimicrobial resistance genes in bacteria isolated from Japanese honey, and their potential for conferring macrolide and lincosamide resistance in the American foulbrood pathogen Paenibacillus larvae.</title>
        <authorList>
            <person name="Okamoto M."/>
            <person name="Kumagai M."/>
            <person name="Kanamori H."/>
            <person name="Takamatsu D."/>
        </authorList>
    </citation>
    <scope>NUCLEOTIDE SEQUENCE [LARGE SCALE GENOMIC DNA]</scope>
    <source>
        <strain evidence="10 11">J15TS10</strain>
    </source>
</reference>
<evidence type="ECO:0000256" key="4">
    <source>
        <dbReference type="ARBA" id="ARBA00022475"/>
    </source>
</evidence>
<dbReference type="EMBL" id="BOSM01000011">
    <property type="protein sequence ID" value="GIP60668.1"/>
    <property type="molecule type" value="Genomic_DNA"/>
</dbReference>
<keyword evidence="4 8" id="KW-1003">Cell membrane</keyword>
<gene>
    <name evidence="10" type="ORF">J15TS10_44820</name>
</gene>
<evidence type="ECO:0000256" key="9">
    <source>
        <dbReference type="SAM" id="Phobius"/>
    </source>
</evidence>
<evidence type="ECO:0000313" key="10">
    <source>
        <dbReference type="EMBL" id="GIP60668.1"/>
    </source>
</evidence>
<evidence type="ECO:0000313" key="11">
    <source>
        <dbReference type="Proteomes" id="UP000681290"/>
    </source>
</evidence>
<evidence type="ECO:0000256" key="8">
    <source>
        <dbReference type="PIRNR" id="PIRNR028784"/>
    </source>
</evidence>
<evidence type="ECO:0000256" key="7">
    <source>
        <dbReference type="ARBA" id="ARBA00023136"/>
    </source>
</evidence>
<feature type="transmembrane region" description="Helical" evidence="9">
    <location>
        <begin position="60"/>
        <end position="82"/>
    </location>
</feature>
<feature type="transmembrane region" description="Helical" evidence="9">
    <location>
        <begin position="6"/>
        <end position="25"/>
    </location>
</feature>
<keyword evidence="8" id="KW-0050">Antiport</keyword>
<keyword evidence="8" id="KW-0406">Ion transport</keyword>
<dbReference type="PANTHER" id="PTHR34702">
    <property type="entry name" value="NA(+)/H(+) ANTIPORTER SUBUNIT F1"/>
    <property type="match status" value="1"/>
</dbReference>
<sequence length="94" mass="10215">MIKIMLGVSLTLFSVAIAISLYRIIKGPSLPDRVIAMDMIGVNLISGIAAVSILLRTKAYLEVILVLGLLAFISTISLSRFIERGVIIERKRSG</sequence>